<dbReference type="PROSITE" id="PS00028">
    <property type="entry name" value="ZINC_FINGER_C2H2_1"/>
    <property type="match status" value="2"/>
</dbReference>
<organism evidence="7 8">
    <name type="scientific">Caligus rogercresseyi</name>
    <name type="common">Sea louse</name>
    <dbReference type="NCBI Taxonomy" id="217165"/>
    <lineage>
        <taxon>Eukaryota</taxon>
        <taxon>Metazoa</taxon>
        <taxon>Ecdysozoa</taxon>
        <taxon>Arthropoda</taxon>
        <taxon>Crustacea</taxon>
        <taxon>Multicrustacea</taxon>
        <taxon>Hexanauplia</taxon>
        <taxon>Copepoda</taxon>
        <taxon>Siphonostomatoida</taxon>
        <taxon>Caligidae</taxon>
        <taxon>Caligus</taxon>
    </lineage>
</organism>
<dbReference type="Gene3D" id="3.30.160.60">
    <property type="entry name" value="Classic Zinc Finger"/>
    <property type="match status" value="3"/>
</dbReference>
<sequence length="250" mass="28864">MYPQHNWGPEDTWGYTPERHYSYSAHSSEEYILPDSFREEQFPQEGQYYNNYYYGQSNYYGAHYSGSGSTYGHYQTPSSSSSSYGYANTHNSNLNLNVNVNVNLPIHPPGQYPKPSCDPPSFDPPKKTSSSKTKKPSDPNVIHPCPHLGCAKTYSKSSHLKAHLRTHTGEKPYVCTFKGCGWKFSRSDELTRHNRKHTGDRPFRCRLCERAFTRSDHFYLQGVPTFERKTTKYGDHTGRTTYFTYKKGCW</sequence>
<evidence type="ECO:0000313" key="7">
    <source>
        <dbReference type="EMBL" id="QQP36522.1"/>
    </source>
</evidence>
<dbReference type="AlphaFoldDB" id="A0A7T8JVA6"/>
<evidence type="ECO:0000313" key="8">
    <source>
        <dbReference type="Proteomes" id="UP000595437"/>
    </source>
</evidence>
<dbReference type="SMART" id="SM00355">
    <property type="entry name" value="ZnF_C2H2"/>
    <property type="match status" value="2"/>
</dbReference>
<reference evidence="8" key="1">
    <citation type="submission" date="2021-01" db="EMBL/GenBank/DDBJ databases">
        <title>Caligus Genome Assembly.</title>
        <authorList>
            <person name="Gallardo-Escarate C."/>
        </authorList>
    </citation>
    <scope>NUCLEOTIDE SEQUENCE [LARGE SCALE GENOMIC DNA]</scope>
</reference>
<evidence type="ECO:0000256" key="1">
    <source>
        <dbReference type="ARBA" id="ARBA00022723"/>
    </source>
</evidence>
<dbReference type="Pfam" id="PF00096">
    <property type="entry name" value="zf-C2H2"/>
    <property type="match status" value="2"/>
</dbReference>
<keyword evidence="3" id="KW-0862">Zinc</keyword>
<dbReference type="FunFam" id="3.30.160.60:FF:000007">
    <property type="entry name" value="Basic krueppel-like factor 3"/>
    <property type="match status" value="1"/>
</dbReference>
<feature type="region of interest" description="Disordered" evidence="5">
    <location>
        <begin position="105"/>
        <end position="141"/>
    </location>
</feature>
<dbReference type="GO" id="GO:0000981">
    <property type="term" value="F:DNA-binding transcription factor activity, RNA polymerase II-specific"/>
    <property type="evidence" value="ECO:0007669"/>
    <property type="project" value="TreeGrafter"/>
</dbReference>
<evidence type="ECO:0000256" key="4">
    <source>
        <dbReference type="PROSITE-ProRule" id="PRU00042"/>
    </source>
</evidence>
<feature type="domain" description="C2H2-type" evidence="6">
    <location>
        <begin position="173"/>
        <end position="202"/>
    </location>
</feature>
<accession>A0A7T8JVA6</accession>
<feature type="domain" description="C2H2-type" evidence="6">
    <location>
        <begin position="143"/>
        <end position="172"/>
    </location>
</feature>
<dbReference type="OrthoDB" id="4748970at2759"/>
<evidence type="ECO:0000259" key="6">
    <source>
        <dbReference type="PROSITE" id="PS50157"/>
    </source>
</evidence>
<keyword evidence="1" id="KW-0479">Metal-binding</keyword>
<dbReference type="InterPro" id="IPR036236">
    <property type="entry name" value="Znf_C2H2_sf"/>
</dbReference>
<dbReference type="InterPro" id="IPR013087">
    <property type="entry name" value="Znf_C2H2_type"/>
</dbReference>
<dbReference type="PANTHER" id="PTHR23235">
    <property type="entry name" value="KRUEPPEL-LIKE TRANSCRIPTION FACTOR"/>
    <property type="match status" value="1"/>
</dbReference>
<protein>
    <submittedName>
        <fullName evidence="7">LOC100901904</fullName>
    </submittedName>
</protein>
<dbReference type="GO" id="GO:0008270">
    <property type="term" value="F:zinc ion binding"/>
    <property type="evidence" value="ECO:0007669"/>
    <property type="project" value="UniProtKB-KW"/>
</dbReference>
<dbReference type="GO" id="GO:0000978">
    <property type="term" value="F:RNA polymerase II cis-regulatory region sequence-specific DNA binding"/>
    <property type="evidence" value="ECO:0007669"/>
    <property type="project" value="TreeGrafter"/>
</dbReference>
<dbReference type="EMBL" id="CP045905">
    <property type="protein sequence ID" value="QQP36522.1"/>
    <property type="molecule type" value="Genomic_DNA"/>
</dbReference>
<name>A0A7T8JVA6_CALRO</name>
<evidence type="ECO:0000256" key="5">
    <source>
        <dbReference type="SAM" id="MobiDB-lite"/>
    </source>
</evidence>
<gene>
    <name evidence="7" type="ORF">FKW44_021651</name>
</gene>
<dbReference type="Proteomes" id="UP000595437">
    <property type="component" value="Chromosome 16"/>
</dbReference>
<proteinExistence type="predicted"/>
<evidence type="ECO:0000256" key="3">
    <source>
        <dbReference type="ARBA" id="ARBA00022833"/>
    </source>
</evidence>
<evidence type="ECO:0000256" key="2">
    <source>
        <dbReference type="ARBA" id="ARBA00022771"/>
    </source>
</evidence>
<dbReference type="PROSITE" id="PS50157">
    <property type="entry name" value="ZINC_FINGER_C2H2_2"/>
    <property type="match status" value="2"/>
</dbReference>
<dbReference type="PANTHER" id="PTHR23235:SF156">
    <property type="entry name" value="KRUPPEL-LIKE FACTOR 18"/>
    <property type="match status" value="1"/>
</dbReference>
<keyword evidence="2 4" id="KW-0863">Zinc-finger</keyword>
<dbReference type="SUPFAM" id="SSF57667">
    <property type="entry name" value="beta-beta-alpha zinc fingers"/>
    <property type="match status" value="1"/>
</dbReference>
<keyword evidence="8" id="KW-1185">Reference proteome</keyword>
<feature type="compositionally biased region" description="Pro residues" evidence="5">
    <location>
        <begin position="106"/>
        <end position="123"/>
    </location>
</feature>